<dbReference type="RefSeq" id="WP_090289337.1">
    <property type="nucleotide sequence ID" value="NZ_FNCK01000002.1"/>
</dbReference>
<dbReference type="InterPro" id="IPR000979">
    <property type="entry name" value="Phosphodiesterase_MJ0936/Vps29"/>
</dbReference>
<name>A0A1G7QXP4_9LACT</name>
<dbReference type="Gene3D" id="3.60.21.10">
    <property type="match status" value="1"/>
</dbReference>
<dbReference type="CDD" id="cd00841">
    <property type="entry name" value="MPP_YfcE"/>
    <property type="match status" value="1"/>
</dbReference>
<comment type="similarity">
    <text evidence="1 2">Belongs to the metallophosphoesterase superfamily. YfcE family.</text>
</comment>
<dbReference type="InterPro" id="IPR024654">
    <property type="entry name" value="Calcineurin-like_PHP_lpxH"/>
</dbReference>
<dbReference type="PANTHER" id="PTHR11124">
    <property type="entry name" value="VACUOLAR SORTING PROTEIN VPS29"/>
    <property type="match status" value="1"/>
</dbReference>
<dbReference type="InterPro" id="IPR041802">
    <property type="entry name" value="MPP_YfcE"/>
</dbReference>
<evidence type="ECO:0000259" key="3">
    <source>
        <dbReference type="Pfam" id="PF12850"/>
    </source>
</evidence>
<reference evidence="4 5" key="1">
    <citation type="submission" date="2016-10" db="EMBL/GenBank/DDBJ databases">
        <authorList>
            <person name="de Groot N.N."/>
        </authorList>
    </citation>
    <scope>NUCLEOTIDE SEQUENCE [LARGE SCALE GENOMIC DNA]</scope>
    <source>
        <strain evidence="4 5">ATCC BAA-466</strain>
    </source>
</reference>
<dbReference type="OrthoDB" id="9800565at2"/>
<feature type="domain" description="Calcineurin-like phosphoesterase" evidence="3">
    <location>
        <begin position="1"/>
        <end position="147"/>
    </location>
</feature>
<dbReference type="GO" id="GO:0016787">
    <property type="term" value="F:hydrolase activity"/>
    <property type="evidence" value="ECO:0007669"/>
    <property type="project" value="UniProtKB-UniRule"/>
</dbReference>
<comment type="cofactor">
    <cofactor evidence="2">
        <name>a divalent metal cation</name>
        <dbReference type="ChEBI" id="CHEBI:60240"/>
    </cofactor>
</comment>
<evidence type="ECO:0000313" key="5">
    <source>
        <dbReference type="Proteomes" id="UP000199708"/>
    </source>
</evidence>
<dbReference type="Pfam" id="PF12850">
    <property type="entry name" value="Metallophos_2"/>
    <property type="match status" value="1"/>
</dbReference>
<keyword evidence="5" id="KW-1185">Reference proteome</keyword>
<evidence type="ECO:0000256" key="2">
    <source>
        <dbReference type="RuleBase" id="RU362039"/>
    </source>
</evidence>
<sequence length="175" mass="19981">MKLLVLSDNHGNYSTVNQIFTEYRDKVDYIIHCGDSEFSFEDPIWQLVDVKVAGNMDFSPGYPTIETLQTPLGKLLITHGHLFQVNQGNQMLFDLALEKDAQFVFHGHTHRLYAELKDGILLMNPGSIAQPRGEIQAKTYAVVEISKDFIEVDYYNHQSVLLEDLTHYFKLDGAD</sequence>
<dbReference type="STRING" id="120956.SAMN05421791_102259"/>
<accession>A0A1G7QXP4</accession>
<organism evidence="4 5">
    <name type="scientific">Facklamia miroungae</name>
    <dbReference type="NCBI Taxonomy" id="120956"/>
    <lineage>
        <taxon>Bacteria</taxon>
        <taxon>Bacillati</taxon>
        <taxon>Bacillota</taxon>
        <taxon>Bacilli</taxon>
        <taxon>Lactobacillales</taxon>
        <taxon>Aerococcaceae</taxon>
        <taxon>Facklamia</taxon>
    </lineage>
</organism>
<dbReference type="SUPFAM" id="SSF56300">
    <property type="entry name" value="Metallo-dependent phosphatases"/>
    <property type="match status" value="1"/>
</dbReference>
<protein>
    <recommendedName>
        <fullName evidence="2">Phosphoesterase</fullName>
        <ecNumber evidence="2">3.1.4.-</ecNumber>
    </recommendedName>
</protein>
<evidence type="ECO:0000313" key="4">
    <source>
        <dbReference type="EMBL" id="SDG03285.1"/>
    </source>
</evidence>
<evidence type="ECO:0000256" key="1">
    <source>
        <dbReference type="ARBA" id="ARBA00008950"/>
    </source>
</evidence>
<dbReference type="GO" id="GO:0046872">
    <property type="term" value="F:metal ion binding"/>
    <property type="evidence" value="ECO:0007669"/>
    <property type="project" value="UniProtKB-KW"/>
</dbReference>
<dbReference type="InterPro" id="IPR029052">
    <property type="entry name" value="Metallo-depent_PP-like"/>
</dbReference>
<dbReference type="NCBIfam" id="TIGR00040">
    <property type="entry name" value="yfcE"/>
    <property type="match status" value="1"/>
</dbReference>
<proteinExistence type="inferred from homology"/>
<dbReference type="AlphaFoldDB" id="A0A1G7QXP4"/>
<dbReference type="EMBL" id="FNCK01000002">
    <property type="protein sequence ID" value="SDG03285.1"/>
    <property type="molecule type" value="Genomic_DNA"/>
</dbReference>
<gene>
    <name evidence="4" type="ORF">SAMN05421791_102259</name>
</gene>
<dbReference type="Proteomes" id="UP000199708">
    <property type="component" value="Unassembled WGS sequence"/>
</dbReference>
<keyword evidence="2" id="KW-0479">Metal-binding</keyword>
<dbReference type="EC" id="3.1.4.-" evidence="2"/>